<evidence type="ECO:0000313" key="8">
    <source>
        <dbReference type="RefSeq" id="XP_027289057.1"/>
    </source>
</evidence>
<dbReference type="PANTHER" id="PTHR46449:SF2">
    <property type="entry name" value="RIKEN CDNA 4930402K13 GENE"/>
    <property type="match status" value="1"/>
</dbReference>
<dbReference type="RefSeq" id="XP_007646962.1">
    <property type="nucleotide sequence ID" value="XM_007648772.1"/>
</dbReference>
<sequence>MGDHRLPGNQARRTPKPTSQDTTSKSVWKDSSKCFLKHKKEQQLRLPTSVEGQQRLFVKERPDEFKKVGTPSEGLIPRSNIESTFFPIISRGIRSPVANKNQRKLPEDSGLYHPLLPVQQTRRTFWDDIGMRQNNHLLAPWPRGEENSADILIKMLETPKPNRMLENKWPYWEDHREATKQPTNSGKQSQVKLDLEPHRLSWSCEGNWFHDGKHRRQDMLSSIYYKYIYKGGDDICEWAEPCREPMQQNDTGYENQTSYEESPAKKTDLPTFDVRYGRKTSKVKDSRLSKQDSNFDIKLQKPQDPHKATKELKYESPYLKNNQWKTLGNEDPVTDSNELELQDENIGNPEIIEEAYDPTDWKYFISKDDNSTLSTLEQMFMKKRWGYESSTLASNMSRDYFWIMDTDDDDDDDEHEDDNNDECKEEEKVKEQKKENN</sequence>
<feature type="region of interest" description="Disordered" evidence="2">
    <location>
        <begin position="403"/>
        <end position="437"/>
    </location>
</feature>
<evidence type="ECO:0000313" key="4">
    <source>
        <dbReference type="EMBL" id="ERE65280.1"/>
    </source>
</evidence>
<feature type="region of interest" description="Disordered" evidence="2">
    <location>
        <begin position="247"/>
        <end position="266"/>
    </location>
</feature>
<protein>
    <submittedName>
        <fullName evidence="4">Protein FAM47B-like protein</fullName>
    </submittedName>
    <submittedName>
        <fullName evidence="3">Protein FAM47E</fullName>
    </submittedName>
    <submittedName>
        <fullName evidence="8">Uncharacterized protein LOC103159402</fullName>
    </submittedName>
</protein>
<evidence type="ECO:0000256" key="1">
    <source>
        <dbReference type="ARBA" id="ARBA00005277"/>
    </source>
</evidence>
<dbReference type="EMBL" id="JH000914">
    <property type="protein sequence ID" value="EGW02406.1"/>
    <property type="molecule type" value="Genomic_DNA"/>
</dbReference>
<reference evidence="4" key="4">
    <citation type="submission" date="2013-03" db="EMBL/GenBank/DDBJ databases">
        <title>Chinese hamster genome sequenced from sorted chromosomes.</title>
        <authorList>
            <person name="Brinkrolf K."/>
            <person name="Rupp O."/>
            <person name="Laux H."/>
            <person name="Kollin F."/>
            <person name="Ernst W."/>
            <person name="Linke B."/>
            <person name="Kofler R."/>
            <person name="Romand S."/>
            <person name="Hesse F."/>
            <person name="Budach W.E."/>
            <person name="Galosy S."/>
            <person name="Muller D."/>
            <person name="Noll T."/>
            <person name="Wienberg J."/>
            <person name="Jostock T."/>
            <person name="Leonard M."/>
            <person name="Grillari J."/>
            <person name="Tauch A."/>
            <person name="Goesmann A."/>
            <person name="Helk B."/>
            <person name="Mott J.E."/>
            <person name="Puehler A."/>
            <person name="Borth N."/>
        </authorList>
    </citation>
    <scope>NUCLEOTIDE SEQUENCE</scope>
    <source>
        <strain evidence="4">17A/GY</strain>
    </source>
</reference>
<gene>
    <name evidence="8" type="primary">LOC103159402</name>
    <name evidence="4" type="ORF">H671_xg20370</name>
    <name evidence="3" type="ORF">I79_016002</name>
</gene>
<dbReference type="GO" id="GO:0000785">
    <property type="term" value="C:chromatin"/>
    <property type="evidence" value="ECO:0007669"/>
    <property type="project" value="TreeGrafter"/>
</dbReference>
<dbReference type="Proteomes" id="UP000030759">
    <property type="component" value="Unassembled WGS sequence"/>
</dbReference>
<dbReference type="GeneID" id="103159402"/>
<dbReference type="eggNOG" id="ENOG502SEIG">
    <property type="taxonomic scope" value="Eukaryota"/>
</dbReference>
<feature type="compositionally biased region" description="Polar residues" evidence="2">
    <location>
        <begin position="247"/>
        <end position="260"/>
    </location>
</feature>
<keyword evidence="7" id="KW-1185">Reference proteome</keyword>
<feature type="compositionally biased region" description="Polar residues" evidence="2">
    <location>
        <begin position="16"/>
        <end position="26"/>
    </location>
</feature>
<dbReference type="EMBL" id="KE685233">
    <property type="protein sequence ID" value="ERE65280.1"/>
    <property type="molecule type" value="Genomic_DNA"/>
</dbReference>
<reference evidence="6" key="3">
    <citation type="journal article" date="2013" name="Nat. Biotechnol.">
        <title>Chinese hamster genome sequenced from sorted chromosomes.</title>
        <authorList>
            <person name="Brinkrolf K."/>
            <person name="Rupp O."/>
            <person name="Laux H."/>
            <person name="Kollin F."/>
            <person name="Ernst W."/>
            <person name="Linke B."/>
            <person name="Kofler R."/>
            <person name="Romand S."/>
            <person name="Hesse F."/>
            <person name="Budach W.E."/>
            <person name="Galosy S."/>
            <person name="Muller D."/>
            <person name="Noll T."/>
            <person name="Wienberg J."/>
            <person name="Jostock T."/>
            <person name="Leonard M."/>
            <person name="Grillari J."/>
            <person name="Tauch A."/>
            <person name="Goesmann A."/>
            <person name="Helk B."/>
            <person name="Mott J.E."/>
            <person name="Puhler A."/>
            <person name="Borth N."/>
        </authorList>
    </citation>
    <scope>NUCLEOTIDE SEQUENCE [LARGE SCALE GENOMIC DNA]</scope>
    <source>
        <strain evidence="6">17A/GY</strain>
    </source>
</reference>
<feature type="region of interest" description="Disordered" evidence="2">
    <location>
        <begin position="1"/>
        <end position="28"/>
    </location>
</feature>
<evidence type="ECO:0000313" key="5">
    <source>
        <dbReference type="Proteomes" id="UP000001075"/>
    </source>
</evidence>
<dbReference type="Proteomes" id="UP000001075">
    <property type="component" value="Unassembled WGS sequence"/>
</dbReference>
<accession>G3HY80</accession>
<dbReference type="RefSeq" id="XP_027289057.1">
    <property type="nucleotide sequence ID" value="XM_027433256.1"/>
</dbReference>
<proteinExistence type="inferred from homology"/>
<dbReference type="OrthoDB" id="9613199at2759"/>
<dbReference type="STRING" id="10029.G3HY80"/>
<dbReference type="InterPro" id="IPR032743">
    <property type="entry name" value="FAM47"/>
</dbReference>
<evidence type="ECO:0000313" key="6">
    <source>
        <dbReference type="Proteomes" id="UP000030759"/>
    </source>
</evidence>
<dbReference type="KEGG" id="cge:103159402"/>
<reference evidence="7" key="6">
    <citation type="journal article" date="2020" name="Biotechnol. Bioeng.">
        <title>Chromosome-scale scaffolds for the Chinese hamster reference genome assembly to facilitate the study of the CHO epigenome.</title>
        <authorList>
            <person name="Hilliard W."/>
            <person name="MacDonald M."/>
            <person name="Lee K.H."/>
        </authorList>
    </citation>
    <scope>NUCLEOTIDE SEQUENCE [LARGE SCALE GENOMIC DNA]</scope>
    <source>
        <strain evidence="7">17A/GY</strain>
    </source>
</reference>
<evidence type="ECO:0000313" key="7">
    <source>
        <dbReference type="Proteomes" id="UP001108280"/>
    </source>
</evidence>
<feature type="compositionally biased region" description="Basic and acidic residues" evidence="2">
    <location>
        <begin position="421"/>
        <end position="437"/>
    </location>
</feature>
<comment type="similarity">
    <text evidence="1">Belongs to the FAM47 family.</text>
</comment>
<organism evidence="3 5">
    <name type="scientific">Cricetulus griseus</name>
    <name type="common">Chinese hamster</name>
    <name type="synonym">Cricetulus barabensis griseus</name>
    <dbReference type="NCBI Taxonomy" id="10029"/>
    <lineage>
        <taxon>Eukaryota</taxon>
        <taxon>Metazoa</taxon>
        <taxon>Chordata</taxon>
        <taxon>Craniata</taxon>
        <taxon>Vertebrata</taxon>
        <taxon>Euteleostomi</taxon>
        <taxon>Mammalia</taxon>
        <taxon>Eutheria</taxon>
        <taxon>Euarchontoglires</taxon>
        <taxon>Glires</taxon>
        <taxon>Rodentia</taxon>
        <taxon>Myomorpha</taxon>
        <taxon>Muroidea</taxon>
        <taxon>Cricetidae</taxon>
        <taxon>Cricetinae</taxon>
        <taxon>Cricetulus</taxon>
    </lineage>
</organism>
<reference evidence="3" key="2">
    <citation type="submission" date="2011-08" db="EMBL/GenBank/DDBJ databases">
        <title>The genomic sequence of the Chinese hamster ovary CHO-K1 cell line.</title>
        <authorList>
            <person name="Xu X."/>
            <person name="Nagarajan H."/>
            <person name="Lewis N.E."/>
            <person name="Pan S."/>
            <person name="Cai Z."/>
            <person name="Liu X."/>
            <person name="Chen W."/>
            <person name="Xie M."/>
            <person name="Wang W."/>
            <person name="Hammond S."/>
            <person name="Andersen M.R."/>
            <person name="Neff N."/>
            <person name="Passarelli B."/>
            <person name="Koh W."/>
            <person name="Fan C.H."/>
            <person name="Wang J."/>
            <person name="Gui Y."/>
            <person name="Lee K.H."/>
            <person name="Betenbaugh M.J."/>
            <person name="Quake S.R."/>
            <person name="Famili I."/>
            <person name="Palsson B.O."/>
            <person name="Wang J."/>
        </authorList>
    </citation>
    <scope>NUCLEOTIDE SEQUENCE</scope>
</reference>
<reference evidence="8" key="7">
    <citation type="submission" date="2025-04" db="UniProtKB">
        <authorList>
            <consortium name="RefSeq"/>
        </authorList>
    </citation>
    <scope>IDENTIFICATION</scope>
    <source>
        <strain evidence="8">17A/GY</strain>
        <tissue evidence="8">Liver</tissue>
    </source>
</reference>
<dbReference type="GO" id="GO:0045815">
    <property type="term" value="P:transcription initiation-coupled chromatin remodeling"/>
    <property type="evidence" value="ECO:0007669"/>
    <property type="project" value="TreeGrafter"/>
</dbReference>
<reference evidence="5" key="1">
    <citation type="journal article" date="2011" name="Nat. Biotechnol.">
        <title>The genomic sequence of the Chinese hamster ovary (CHO)-K1 cell line.</title>
        <authorList>
            <person name="Xu X."/>
            <person name="Nagarajan H."/>
            <person name="Lewis N.E."/>
            <person name="Pan S."/>
            <person name="Cai Z."/>
            <person name="Liu X."/>
            <person name="Chen W."/>
            <person name="Xie M."/>
            <person name="Wang W."/>
            <person name="Hammond S."/>
            <person name="Andersen M.R."/>
            <person name="Neff N."/>
            <person name="Passarelli B."/>
            <person name="Koh W."/>
            <person name="Fan H.C."/>
            <person name="Wang J."/>
            <person name="Gui Y."/>
            <person name="Lee K.H."/>
            <person name="Betenbaugh M.J."/>
            <person name="Quake S.R."/>
            <person name="Famili I."/>
            <person name="Palsson B.O."/>
            <person name="Wang J."/>
        </authorList>
    </citation>
    <scope>NUCLEOTIDE SEQUENCE [LARGE SCALE GENOMIC DNA]</scope>
    <source>
        <strain evidence="5">CHO K1 cell line</strain>
    </source>
</reference>
<evidence type="ECO:0000313" key="3">
    <source>
        <dbReference type="EMBL" id="EGW02406.1"/>
    </source>
</evidence>
<dbReference type="Proteomes" id="UP001108280">
    <property type="component" value="Chromosome X"/>
</dbReference>
<feature type="compositionally biased region" description="Acidic residues" evidence="2">
    <location>
        <begin position="405"/>
        <end position="420"/>
    </location>
</feature>
<dbReference type="PANTHER" id="PTHR46449">
    <property type="entry name" value="ZGC:158260"/>
    <property type="match status" value="1"/>
</dbReference>
<dbReference type="AlphaFoldDB" id="G3HY80"/>
<dbReference type="PaxDb" id="10029-XP_007608204.1"/>
<name>G3HY80_CRIGR</name>
<evidence type="ECO:0000256" key="2">
    <source>
        <dbReference type="SAM" id="MobiDB-lite"/>
    </source>
</evidence>
<reference evidence="7" key="5">
    <citation type="journal article" date="2018" name="Biotechnol. Bioeng.">
        <title>A reference genome of the Chinese hamster based on a hybrid assembly strategy.</title>
        <authorList>
            <person name="Rupp O."/>
            <person name="MacDonald M.L."/>
            <person name="Li S."/>
            <person name="Dhiman H."/>
            <person name="Polson S."/>
            <person name="Griep S."/>
            <person name="Heffner K."/>
            <person name="Hernandez I."/>
            <person name="Brinkrolf K."/>
            <person name="Jadhav V."/>
            <person name="Samoudi M."/>
            <person name="Hao H."/>
            <person name="Kingham B."/>
            <person name="Goesmann A."/>
            <person name="Betenbaugh M.J."/>
            <person name="Lewis N.E."/>
            <person name="Borth N."/>
            <person name="Lee K.H."/>
        </authorList>
    </citation>
    <scope>NUCLEOTIDE SEQUENCE [LARGE SCALE GENOMIC DNA]</scope>
    <source>
        <strain evidence="7">17A/GY</strain>
    </source>
</reference>